<dbReference type="EC" id="3.4.16.4" evidence="5"/>
<comment type="caution">
    <text evidence="17">The sequence shown here is derived from an EMBL/GenBank/DDBJ whole genome shotgun (WGS) entry which is preliminary data.</text>
</comment>
<evidence type="ECO:0000256" key="6">
    <source>
        <dbReference type="ARBA" id="ARBA00022475"/>
    </source>
</evidence>
<dbReference type="InterPro" id="IPR005311">
    <property type="entry name" value="PBP_dimer"/>
</dbReference>
<keyword evidence="6" id="KW-1003">Cell membrane</keyword>
<comment type="pathway">
    <text evidence="3">Cell wall biogenesis; peptidoglycan biosynthesis.</text>
</comment>
<feature type="domain" description="Penicillin-binding protein dimerisation" evidence="16">
    <location>
        <begin position="58"/>
        <end position="292"/>
    </location>
</feature>
<dbReference type="Gene3D" id="1.10.10.1230">
    <property type="entry name" value="Penicillin-binding protein, N-terminal non-catalytic domain, head sub-domain"/>
    <property type="match status" value="1"/>
</dbReference>
<keyword evidence="8" id="KW-0133">Cell shape</keyword>
<dbReference type="EMBL" id="JAMQJY010000006">
    <property type="protein sequence ID" value="MCM2677811.1"/>
    <property type="molecule type" value="Genomic_DNA"/>
</dbReference>
<evidence type="ECO:0000256" key="2">
    <source>
        <dbReference type="ARBA" id="ARBA00004236"/>
    </source>
</evidence>
<evidence type="ECO:0000313" key="17">
    <source>
        <dbReference type="EMBL" id="MCM2677811.1"/>
    </source>
</evidence>
<keyword evidence="11" id="KW-0472">Membrane</keyword>
<dbReference type="Gene3D" id="3.40.710.10">
    <property type="entry name" value="DD-peptidase/beta-lactamase superfamily"/>
    <property type="match status" value="1"/>
</dbReference>
<dbReference type="InterPro" id="IPR036138">
    <property type="entry name" value="PBP_dimer_sf"/>
</dbReference>
<accession>A0ABT0XPM1</accession>
<dbReference type="InterPro" id="IPR001460">
    <property type="entry name" value="PCN-bd_Tpept"/>
</dbReference>
<proteinExistence type="inferred from homology"/>
<dbReference type="SUPFAM" id="SSF56601">
    <property type="entry name" value="beta-lactamase/transpeptidase-like"/>
    <property type="match status" value="1"/>
</dbReference>
<evidence type="ECO:0000256" key="3">
    <source>
        <dbReference type="ARBA" id="ARBA00004752"/>
    </source>
</evidence>
<comment type="similarity">
    <text evidence="4">Belongs to the transpeptidase family.</text>
</comment>
<gene>
    <name evidence="17" type="ORF">NDM98_21905</name>
</gene>
<dbReference type="PANTHER" id="PTHR30627:SF2">
    <property type="entry name" value="PEPTIDOGLYCAN D,D-TRANSPEPTIDASE MRDA"/>
    <property type="match status" value="1"/>
</dbReference>
<evidence type="ECO:0000256" key="11">
    <source>
        <dbReference type="ARBA" id="ARBA00023136"/>
    </source>
</evidence>
<evidence type="ECO:0000256" key="10">
    <source>
        <dbReference type="ARBA" id="ARBA00022989"/>
    </source>
</evidence>
<protein>
    <recommendedName>
        <fullName evidence="5">serine-type D-Ala-D-Ala carboxypeptidase</fullName>
        <ecNumber evidence="5">3.4.16.4</ecNumber>
    </recommendedName>
</protein>
<evidence type="ECO:0000256" key="12">
    <source>
        <dbReference type="ARBA" id="ARBA00023316"/>
    </source>
</evidence>
<evidence type="ECO:0000256" key="13">
    <source>
        <dbReference type="ARBA" id="ARBA00034000"/>
    </source>
</evidence>
<evidence type="ECO:0000256" key="4">
    <source>
        <dbReference type="ARBA" id="ARBA00007171"/>
    </source>
</evidence>
<feature type="region of interest" description="Disordered" evidence="14">
    <location>
        <begin position="684"/>
        <end position="704"/>
    </location>
</feature>
<keyword evidence="12" id="KW-0961">Cell wall biogenesis/degradation</keyword>
<evidence type="ECO:0000256" key="7">
    <source>
        <dbReference type="ARBA" id="ARBA00022692"/>
    </source>
</evidence>
<dbReference type="InterPro" id="IPR012338">
    <property type="entry name" value="Beta-lactam/transpept-like"/>
</dbReference>
<dbReference type="Pfam" id="PF03717">
    <property type="entry name" value="PBP_dimer"/>
    <property type="match status" value="1"/>
</dbReference>
<evidence type="ECO:0000256" key="1">
    <source>
        <dbReference type="ARBA" id="ARBA00004167"/>
    </source>
</evidence>
<evidence type="ECO:0000256" key="14">
    <source>
        <dbReference type="SAM" id="MobiDB-lite"/>
    </source>
</evidence>
<comment type="subcellular location">
    <subcellularLocation>
        <location evidence="2">Cell membrane</location>
    </subcellularLocation>
    <subcellularLocation>
        <location evidence="1">Membrane</location>
        <topology evidence="1">Single-pass membrane protein</topology>
    </subcellularLocation>
</comment>
<evidence type="ECO:0000313" key="18">
    <source>
        <dbReference type="Proteomes" id="UP001203665"/>
    </source>
</evidence>
<keyword evidence="10" id="KW-1133">Transmembrane helix</keyword>
<evidence type="ECO:0000256" key="9">
    <source>
        <dbReference type="ARBA" id="ARBA00022984"/>
    </source>
</evidence>
<name>A0ABT0XPM1_9BACI</name>
<dbReference type="Proteomes" id="UP001203665">
    <property type="component" value="Unassembled WGS sequence"/>
</dbReference>
<evidence type="ECO:0000259" key="15">
    <source>
        <dbReference type="Pfam" id="PF00905"/>
    </source>
</evidence>
<sequence>MGKKNKKRKHVPVRLNVLFLIVFLLFSALILRLGVVQIVQGEEYEKELTQTANQTARIDAPRGVMYDKYGHTVVDNEMELSITYTNPSEQSSTDKTKEMLRIANELVTMIDVETEKVTERDKKDYWYETTPEEDRQKLLDGIDTSDMSGAEQYQTIIDQIGDEQINYNEDDLKVIAIYREMIRGYAGSPQRIKRAVTENEAHKVSEHLDKMPGVDILRDSRRSYTYGDTFRSILGNTSTIQAEKIDAYLAKGYDRSDLVGNSYLEAQYEDLLRGQKAEINRSTTRSGSVTENTVDEKLGSRGNDLVLTIDMEMQQKLEETLETAVKSSFGAYLKNREAYAIMMNPQTGEIISMAGYNDDPARPDAVKVNDTGVLNNQFEMGSSVKAASVLTGFHTGVMSPNTVIQDKRLELPGGIEKSSVGPGMGPVTYLSALERSSNVYMFYIAMRMANYEYAPKKSFSNLTDLNNAYDEARYYFGQFGLGASPGIDLPSVATGYEGKNGDPGNLLDLFIGQYDTYTPLQMVQYISTIANDGARMRPHLVSEIREPSTNGEEGSIVTQITPEVLNQVDMSKEDIQLVKNGLRRVVYGERGTAARMRKGSDGVEKVNFNEQFPDMAAKTGTAQVSIYSTNDGNNQTLVGYMPADNPQVAFTVVVPGISKTYKPNVAQQIGSKMLNAYIDIDENREGPEDVETVLEDVDTDPEVE</sequence>
<dbReference type="Pfam" id="PF00905">
    <property type="entry name" value="Transpeptidase"/>
    <property type="match status" value="1"/>
</dbReference>
<evidence type="ECO:0000256" key="5">
    <source>
        <dbReference type="ARBA" id="ARBA00012448"/>
    </source>
</evidence>
<dbReference type="Gene3D" id="3.90.1310.10">
    <property type="entry name" value="Penicillin-binding protein 2a (Domain 2)"/>
    <property type="match status" value="1"/>
</dbReference>
<dbReference type="SUPFAM" id="SSF56519">
    <property type="entry name" value="Penicillin binding protein dimerisation domain"/>
    <property type="match status" value="1"/>
</dbReference>
<feature type="compositionally biased region" description="Acidic residues" evidence="14">
    <location>
        <begin position="688"/>
        <end position="704"/>
    </location>
</feature>
<dbReference type="PANTHER" id="PTHR30627">
    <property type="entry name" value="PEPTIDOGLYCAN D,D-TRANSPEPTIDASE"/>
    <property type="match status" value="1"/>
</dbReference>
<keyword evidence="18" id="KW-1185">Reference proteome</keyword>
<comment type="catalytic activity">
    <reaction evidence="13">
        <text>Preferential cleavage: (Ac)2-L-Lys-D-Ala-|-D-Ala. Also transpeptidation of peptidyl-alanyl moieties that are N-acyl substituents of D-alanine.</text>
        <dbReference type="EC" id="3.4.16.4"/>
    </reaction>
</comment>
<feature type="domain" description="Penicillin-binding protein transpeptidase" evidence="15">
    <location>
        <begin position="339"/>
        <end position="673"/>
    </location>
</feature>
<keyword evidence="7" id="KW-0812">Transmembrane</keyword>
<dbReference type="RefSeq" id="WP_251611609.1">
    <property type="nucleotide sequence ID" value="NZ_JAMQJY010000006.1"/>
</dbReference>
<organism evidence="17 18">
    <name type="scientific">Alkalicoccobacillus plakortidis</name>
    <dbReference type="NCBI Taxonomy" id="444060"/>
    <lineage>
        <taxon>Bacteria</taxon>
        <taxon>Bacillati</taxon>
        <taxon>Bacillota</taxon>
        <taxon>Bacilli</taxon>
        <taxon>Bacillales</taxon>
        <taxon>Bacillaceae</taxon>
        <taxon>Alkalicoccobacillus</taxon>
    </lineage>
</organism>
<dbReference type="InterPro" id="IPR050515">
    <property type="entry name" value="Beta-lactam/transpept"/>
</dbReference>
<reference evidence="17" key="1">
    <citation type="submission" date="2022-06" db="EMBL/GenBank/DDBJ databases">
        <title>Alkalicoccobacillus porphyridii sp. nov., isolated from a marine red alga, Porphyridium purpureum and reclassification of Shouchella plakortidis and Shouchella gibsonii as Alkalicoccobacillus plakortidis comb. nov. and Alkalicoccobacillus gibsonii comb. nov.</title>
        <authorList>
            <person name="Kim K.H."/>
            <person name="Lee J.K."/>
            <person name="Han D.M."/>
            <person name="Baek J.H."/>
            <person name="Jeon C.O."/>
        </authorList>
    </citation>
    <scope>NUCLEOTIDE SEQUENCE</scope>
    <source>
        <strain evidence="17">DSM 19153</strain>
    </source>
</reference>
<evidence type="ECO:0000256" key="8">
    <source>
        <dbReference type="ARBA" id="ARBA00022960"/>
    </source>
</evidence>
<evidence type="ECO:0000259" key="16">
    <source>
        <dbReference type="Pfam" id="PF03717"/>
    </source>
</evidence>
<keyword evidence="9" id="KW-0573">Peptidoglycan synthesis</keyword>